<gene>
    <name evidence="2" type="ORF">H9847_05620</name>
</gene>
<comment type="caution">
    <text evidence="2">The sequence shown here is derived from an EMBL/GenBank/DDBJ whole genome shotgun (WGS) entry which is preliminary data.</text>
</comment>
<feature type="compositionally biased region" description="Low complexity" evidence="1">
    <location>
        <begin position="33"/>
        <end position="46"/>
    </location>
</feature>
<name>A0A948WZ05_9GAMM</name>
<dbReference type="EMBL" id="JAHLFE010000109">
    <property type="protein sequence ID" value="MBU3844333.1"/>
    <property type="molecule type" value="Genomic_DNA"/>
</dbReference>
<evidence type="ECO:0000313" key="3">
    <source>
        <dbReference type="Proteomes" id="UP000733611"/>
    </source>
</evidence>
<dbReference type="Proteomes" id="UP000733611">
    <property type="component" value="Unassembled WGS sequence"/>
</dbReference>
<accession>A0A948WZ05</accession>
<sequence length="67" mass="7464">MRIGRISFVVDQGEHKPRVKTMDVYPTKKDAEAAQQQQSATELSSSVPETMEKITAFVADKDKPQGK</sequence>
<reference evidence="2" key="1">
    <citation type="journal article" date="2021" name="PeerJ">
        <title>Extensive microbial diversity within the chicken gut microbiome revealed by metagenomics and culture.</title>
        <authorList>
            <person name="Gilroy R."/>
            <person name="Ravi A."/>
            <person name="Getino M."/>
            <person name="Pursley I."/>
            <person name="Horton D.L."/>
            <person name="Alikhan N.F."/>
            <person name="Baker D."/>
            <person name="Gharbi K."/>
            <person name="Hall N."/>
            <person name="Watson M."/>
            <person name="Adriaenssens E.M."/>
            <person name="Foster-Nyarko E."/>
            <person name="Jarju S."/>
            <person name="Secka A."/>
            <person name="Antonio M."/>
            <person name="Oren A."/>
            <person name="Chaudhuri R.R."/>
            <person name="La Ragione R."/>
            <person name="Hildebrand F."/>
            <person name="Pallen M.J."/>
        </authorList>
    </citation>
    <scope>NUCLEOTIDE SEQUENCE</scope>
    <source>
        <strain evidence="2">378</strain>
    </source>
</reference>
<protein>
    <submittedName>
        <fullName evidence="2">Uncharacterized protein</fullName>
    </submittedName>
</protein>
<evidence type="ECO:0000256" key="1">
    <source>
        <dbReference type="SAM" id="MobiDB-lite"/>
    </source>
</evidence>
<reference evidence="2" key="2">
    <citation type="submission" date="2021-04" db="EMBL/GenBank/DDBJ databases">
        <authorList>
            <person name="Gilroy R."/>
        </authorList>
    </citation>
    <scope>NUCLEOTIDE SEQUENCE</scope>
    <source>
        <strain evidence="2">378</strain>
    </source>
</reference>
<dbReference type="AlphaFoldDB" id="A0A948WZ05"/>
<organism evidence="2 3">
    <name type="scientific">Candidatus Anaerobiospirillum pullicola</name>
    <dbReference type="NCBI Taxonomy" id="2838451"/>
    <lineage>
        <taxon>Bacteria</taxon>
        <taxon>Pseudomonadati</taxon>
        <taxon>Pseudomonadota</taxon>
        <taxon>Gammaproteobacteria</taxon>
        <taxon>Aeromonadales</taxon>
        <taxon>Succinivibrionaceae</taxon>
        <taxon>Anaerobiospirillum</taxon>
    </lineage>
</organism>
<evidence type="ECO:0000313" key="2">
    <source>
        <dbReference type="EMBL" id="MBU3844333.1"/>
    </source>
</evidence>
<proteinExistence type="predicted"/>
<feature type="region of interest" description="Disordered" evidence="1">
    <location>
        <begin position="28"/>
        <end position="51"/>
    </location>
</feature>